<keyword evidence="4" id="KW-0378">Hydrolase</keyword>
<dbReference type="PANTHER" id="PTHR28582">
    <property type="entry name" value="TRNA-SPLICING ENDONUCLEASE SUBUNIT SEN15"/>
    <property type="match status" value="1"/>
</dbReference>
<keyword evidence="4" id="KW-0255">Endonuclease</keyword>
<dbReference type="Gene3D" id="3.40.1350.10">
    <property type="match status" value="1"/>
</dbReference>
<dbReference type="SUPFAM" id="SSF53032">
    <property type="entry name" value="tRNA-intron endonuclease catalytic domain-like"/>
    <property type="match status" value="1"/>
</dbReference>
<dbReference type="InterPro" id="IPR011856">
    <property type="entry name" value="tRNA_endonuc-like_dom_sf"/>
</dbReference>
<dbReference type="Pfam" id="PF09631">
    <property type="entry name" value="Sen15"/>
    <property type="match status" value="1"/>
</dbReference>
<evidence type="ECO:0000256" key="1">
    <source>
        <dbReference type="ARBA" id="ARBA00006091"/>
    </source>
</evidence>
<accession>A0A0F7SG19</accession>
<feature type="domain" description="tRNA-splicing endonuclease subunit Sen15" evidence="3">
    <location>
        <begin position="39"/>
        <end position="166"/>
    </location>
</feature>
<keyword evidence="4" id="KW-0540">Nuclease</keyword>
<comment type="similarity">
    <text evidence="1">Belongs to the SEN15 family.</text>
</comment>
<evidence type="ECO:0000313" key="4">
    <source>
        <dbReference type="EMBL" id="CDZ96678.1"/>
    </source>
</evidence>
<dbReference type="AlphaFoldDB" id="A0A0F7SG19"/>
<dbReference type="PANTHER" id="PTHR28582:SF1">
    <property type="entry name" value="TRNA-SPLICING ENDONUCLEASE SUBUNIT SEN15"/>
    <property type="match status" value="1"/>
</dbReference>
<dbReference type="GO" id="GO:0004519">
    <property type="term" value="F:endonuclease activity"/>
    <property type="evidence" value="ECO:0007669"/>
    <property type="project" value="UniProtKB-KW"/>
</dbReference>
<dbReference type="InterPro" id="IPR036167">
    <property type="entry name" value="tRNA_intron_Endo_cat-like_sf"/>
</dbReference>
<dbReference type="InterPro" id="IPR018593">
    <property type="entry name" value="tRNA-endonuc_su_Sen15"/>
</dbReference>
<dbReference type="EMBL" id="LN483167">
    <property type="protein sequence ID" value="CDZ96678.1"/>
    <property type="molecule type" value="Genomic_DNA"/>
</dbReference>
<dbReference type="GO" id="GO:0003676">
    <property type="term" value="F:nucleic acid binding"/>
    <property type="evidence" value="ECO:0007669"/>
    <property type="project" value="InterPro"/>
</dbReference>
<dbReference type="GO" id="GO:0006388">
    <property type="term" value="P:tRNA splicing, via endonucleolytic cleavage and ligation"/>
    <property type="evidence" value="ECO:0007669"/>
    <property type="project" value="InterPro"/>
</dbReference>
<protein>
    <submittedName>
        <fullName evidence="4">tRNA-splicing endonuclease subunit Sen15</fullName>
    </submittedName>
</protein>
<name>A0A0F7SG19_PHARH</name>
<keyword evidence="2" id="KW-0819">tRNA processing</keyword>
<sequence>MNLRSFMHFTATMDFHSSYKILEPYATQAPAQAGSLFITYNDLTLSQKWHRVELHSILVEPSTSPTATLDEKEIRLFLLGWRKEDERPRVMIPMALNQPLSTKWFKTTFSSLLSHPAYIEAGLPQSKECTPSTEGESDPPVIYTASVGKDSSVVYYRVAKGIEKPHDVPE</sequence>
<proteinExistence type="inferred from homology"/>
<dbReference type="GO" id="GO:0005634">
    <property type="term" value="C:nucleus"/>
    <property type="evidence" value="ECO:0007669"/>
    <property type="project" value="UniProtKB-ARBA"/>
</dbReference>
<evidence type="ECO:0000256" key="2">
    <source>
        <dbReference type="ARBA" id="ARBA00022694"/>
    </source>
</evidence>
<organism evidence="4">
    <name type="scientific">Phaffia rhodozyma</name>
    <name type="common">Yeast</name>
    <name type="synonym">Xanthophyllomyces dendrorhous</name>
    <dbReference type="NCBI Taxonomy" id="264483"/>
    <lineage>
        <taxon>Eukaryota</taxon>
        <taxon>Fungi</taxon>
        <taxon>Dikarya</taxon>
        <taxon>Basidiomycota</taxon>
        <taxon>Agaricomycotina</taxon>
        <taxon>Tremellomycetes</taxon>
        <taxon>Cystofilobasidiales</taxon>
        <taxon>Mrakiaceae</taxon>
        <taxon>Phaffia</taxon>
    </lineage>
</organism>
<reference evidence="4" key="1">
    <citation type="submission" date="2014-08" db="EMBL/GenBank/DDBJ databases">
        <authorList>
            <person name="Sharma Rahul"/>
            <person name="Thines Marco"/>
        </authorList>
    </citation>
    <scope>NUCLEOTIDE SEQUENCE</scope>
</reference>
<evidence type="ECO:0000259" key="3">
    <source>
        <dbReference type="Pfam" id="PF09631"/>
    </source>
</evidence>